<gene>
    <name evidence="2" type="ORF">TNIN_266341</name>
</gene>
<name>A0A8X6I5K5_9ARAC</name>
<accession>A0A8X6I5K5</accession>
<organism evidence="2 3">
    <name type="scientific">Trichonephila inaurata madagascariensis</name>
    <dbReference type="NCBI Taxonomy" id="2747483"/>
    <lineage>
        <taxon>Eukaryota</taxon>
        <taxon>Metazoa</taxon>
        <taxon>Ecdysozoa</taxon>
        <taxon>Arthropoda</taxon>
        <taxon>Chelicerata</taxon>
        <taxon>Arachnida</taxon>
        <taxon>Araneae</taxon>
        <taxon>Araneomorphae</taxon>
        <taxon>Entelegynae</taxon>
        <taxon>Araneoidea</taxon>
        <taxon>Nephilidae</taxon>
        <taxon>Trichonephila</taxon>
        <taxon>Trichonephila inaurata</taxon>
    </lineage>
</organism>
<feature type="region of interest" description="Disordered" evidence="1">
    <location>
        <begin position="55"/>
        <end position="74"/>
    </location>
</feature>
<evidence type="ECO:0000313" key="2">
    <source>
        <dbReference type="EMBL" id="GFS31774.1"/>
    </source>
</evidence>
<dbReference type="Proteomes" id="UP000886998">
    <property type="component" value="Unassembled WGS sequence"/>
</dbReference>
<sequence>MDSIIFFRKFNLFANIIPLPYHSETITKICARLTVSCKDFLSLFLSLLHRHSLTPSERQKPQSGSLKRDNSSSGRKEIREWVCQVLLTLFSAMTVCVSPDQILLIYKSNFAQNLGNGGLAFCRIPT</sequence>
<dbReference type="EMBL" id="BMAV01024270">
    <property type="protein sequence ID" value="GFS31774.1"/>
    <property type="molecule type" value="Genomic_DNA"/>
</dbReference>
<evidence type="ECO:0000256" key="1">
    <source>
        <dbReference type="SAM" id="MobiDB-lite"/>
    </source>
</evidence>
<keyword evidence="3" id="KW-1185">Reference proteome</keyword>
<evidence type="ECO:0000313" key="3">
    <source>
        <dbReference type="Proteomes" id="UP000886998"/>
    </source>
</evidence>
<proteinExistence type="predicted"/>
<protein>
    <submittedName>
        <fullName evidence="2">Uncharacterized protein</fullName>
    </submittedName>
</protein>
<comment type="caution">
    <text evidence="2">The sequence shown here is derived from an EMBL/GenBank/DDBJ whole genome shotgun (WGS) entry which is preliminary data.</text>
</comment>
<reference evidence="2" key="1">
    <citation type="submission" date="2020-08" db="EMBL/GenBank/DDBJ databases">
        <title>Multicomponent nature underlies the extraordinary mechanical properties of spider dragline silk.</title>
        <authorList>
            <person name="Kono N."/>
            <person name="Nakamura H."/>
            <person name="Mori M."/>
            <person name="Yoshida Y."/>
            <person name="Ohtoshi R."/>
            <person name="Malay A.D."/>
            <person name="Moran D.A.P."/>
            <person name="Tomita M."/>
            <person name="Numata K."/>
            <person name="Arakawa K."/>
        </authorList>
    </citation>
    <scope>NUCLEOTIDE SEQUENCE</scope>
</reference>
<dbReference type="AlphaFoldDB" id="A0A8X6I5K5"/>